<protein>
    <recommendedName>
        <fullName evidence="1">Protein kinase domain-containing protein</fullName>
    </recommendedName>
</protein>
<dbReference type="PROSITE" id="PS50011">
    <property type="entry name" value="PROTEIN_KINASE_DOM"/>
    <property type="match status" value="1"/>
</dbReference>
<evidence type="ECO:0000259" key="1">
    <source>
        <dbReference type="PROSITE" id="PS50011"/>
    </source>
</evidence>
<evidence type="ECO:0000313" key="2">
    <source>
        <dbReference type="EMBL" id="CAK7226264.1"/>
    </source>
</evidence>
<dbReference type="SUPFAM" id="SSF56112">
    <property type="entry name" value="Protein kinase-like (PK-like)"/>
    <property type="match status" value="1"/>
</dbReference>
<dbReference type="InterPro" id="IPR011009">
    <property type="entry name" value="Kinase-like_dom_sf"/>
</dbReference>
<accession>A0ABP0C2R0</accession>
<gene>
    <name evidence="2" type="ORF">SEUCBS140593_006179</name>
</gene>
<name>A0ABP0C2R0_9PEZI</name>
<keyword evidence="3" id="KW-1185">Reference proteome</keyword>
<dbReference type="InterPro" id="IPR002575">
    <property type="entry name" value="Aminoglycoside_PTrfase"/>
</dbReference>
<dbReference type="InterPro" id="IPR000719">
    <property type="entry name" value="Prot_kinase_dom"/>
</dbReference>
<comment type="caution">
    <text evidence="2">The sequence shown here is derived from an EMBL/GenBank/DDBJ whole genome shotgun (WGS) entry which is preliminary data.</text>
</comment>
<dbReference type="Gene3D" id="1.10.510.10">
    <property type="entry name" value="Transferase(Phosphotransferase) domain 1"/>
    <property type="match status" value="1"/>
</dbReference>
<dbReference type="EMBL" id="CAWUHD010000065">
    <property type="protein sequence ID" value="CAK7226264.1"/>
    <property type="molecule type" value="Genomic_DNA"/>
</dbReference>
<sequence>MDSPSDRQSLAHEASMYERLDGTGITPQFVGHVVNEDGSAIGFLIEYIPQDENERLNRQAMQACLEVLRHLHGQGLAHGDPHDGNCLLRVDRTAVLIDFELAQEAAPAGELVRDERIMDSLNS</sequence>
<dbReference type="Proteomes" id="UP001642482">
    <property type="component" value="Unassembled WGS sequence"/>
</dbReference>
<reference evidence="2 3" key="1">
    <citation type="submission" date="2024-01" db="EMBL/GenBank/DDBJ databases">
        <authorList>
            <person name="Allen C."/>
            <person name="Tagirdzhanova G."/>
        </authorList>
    </citation>
    <scope>NUCLEOTIDE SEQUENCE [LARGE SCALE GENOMIC DNA]</scope>
</reference>
<evidence type="ECO:0000313" key="3">
    <source>
        <dbReference type="Proteomes" id="UP001642482"/>
    </source>
</evidence>
<dbReference type="Pfam" id="PF01636">
    <property type="entry name" value="APH"/>
    <property type="match status" value="1"/>
</dbReference>
<organism evidence="2 3">
    <name type="scientific">Sporothrix eucalyptigena</name>
    <dbReference type="NCBI Taxonomy" id="1812306"/>
    <lineage>
        <taxon>Eukaryota</taxon>
        <taxon>Fungi</taxon>
        <taxon>Dikarya</taxon>
        <taxon>Ascomycota</taxon>
        <taxon>Pezizomycotina</taxon>
        <taxon>Sordariomycetes</taxon>
        <taxon>Sordariomycetidae</taxon>
        <taxon>Ophiostomatales</taxon>
        <taxon>Ophiostomataceae</taxon>
        <taxon>Sporothrix</taxon>
    </lineage>
</organism>
<feature type="domain" description="Protein kinase" evidence="1">
    <location>
        <begin position="1"/>
        <end position="123"/>
    </location>
</feature>
<proteinExistence type="predicted"/>